<accession>A0ABT3SMV0</accession>
<gene>
    <name evidence="1" type="ORF">ORI27_29655</name>
</gene>
<keyword evidence="2" id="KW-1185">Reference proteome</keyword>
<reference evidence="1 2" key="1">
    <citation type="submission" date="2022-11" db="EMBL/GenBank/DDBJ databases">
        <title>Mycobacterium sp. nov.</title>
        <authorList>
            <person name="Papic B."/>
            <person name="Spicic S."/>
            <person name="Duvnjak S."/>
        </authorList>
    </citation>
    <scope>NUCLEOTIDE SEQUENCE [LARGE SCALE GENOMIC DNA]</scope>
    <source>
        <strain evidence="1 2">CVI_P4</strain>
    </source>
</reference>
<organism evidence="1 2">
    <name type="scientific">Mycobacterium pinniadriaticum</name>
    <dbReference type="NCBI Taxonomy" id="2994102"/>
    <lineage>
        <taxon>Bacteria</taxon>
        <taxon>Bacillati</taxon>
        <taxon>Actinomycetota</taxon>
        <taxon>Actinomycetes</taxon>
        <taxon>Mycobacteriales</taxon>
        <taxon>Mycobacteriaceae</taxon>
        <taxon>Mycobacterium</taxon>
    </lineage>
</organism>
<protein>
    <recommendedName>
        <fullName evidence="3">ParB/Sulfiredoxin domain-containing protein</fullName>
    </recommendedName>
</protein>
<dbReference type="EMBL" id="JAPJDO010000049">
    <property type="protein sequence ID" value="MCX2940864.1"/>
    <property type="molecule type" value="Genomic_DNA"/>
</dbReference>
<name>A0ABT3SMV0_9MYCO</name>
<dbReference type="Proteomes" id="UP001300745">
    <property type="component" value="Unassembled WGS sequence"/>
</dbReference>
<sequence length="105" mass="11089">MIDLMAEMAPGVTADVIEAYARVSGRLQDLAEGDRGLALALLGSIDPLCIYVTAEGELVSSGRHRICAARWAGVTALPVWHDATRATLPATAQPLQHGTITEAHN</sequence>
<proteinExistence type="predicted"/>
<dbReference type="RefSeq" id="WP_266000732.1">
    <property type="nucleotide sequence ID" value="NZ_JAPJDN010000049.1"/>
</dbReference>
<comment type="caution">
    <text evidence="1">The sequence shown here is derived from an EMBL/GenBank/DDBJ whole genome shotgun (WGS) entry which is preliminary data.</text>
</comment>
<evidence type="ECO:0000313" key="1">
    <source>
        <dbReference type="EMBL" id="MCX2940864.1"/>
    </source>
</evidence>
<evidence type="ECO:0008006" key="3">
    <source>
        <dbReference type="Google" id="ProtNLM"/>
    </source>
</evidence>
<evidence type="ECO:0000313" key="2">
    <source>
        <dbReference type="Proteomes" id="UP001300745"/>
    </source>
</evidence>